<organism evidence="11 12">
    <name type="scientific">Thiospirillum jenense</name>
    <dbReference type="NCBI Taxonomy" id="1653858"/>
    <lineage>
        <taxon>Bacteria</taxon>
        <taxon>Pseudomonadati</taxon>
        <taxon>Pseudomonadota</taxon>
        <taxon>Gammaproteobacteria</taxon>
        <taxon>Chromatiales</taxon>
        <taxon>Chromatiaceae</taxon>
        <taxon>Thiospirillum</taxon>
    </lineage>
</organism>
<dbReference type="SUPFAM" id="SSF47384">
    <property type="entry name" value="Homodimeric domain of signal transducing histidine kinase"/>
    <property type="match status" value="1"/>
</dbReference>
<dbReference type="SMART" id="SM00388">
    <property type="entry name" value="HisKA"/>
    <property type="match status" value="1"/>
</dbReference>
<dbReference type="GO" id="GO:0000155">
    <property type="term" value="F:phosphorelay sensor kinase activity"/>
    <property type="evidence" value="ECO:0007669"/>
    <property type="project" value="InterPro"/>
</dbReference>
<evidence type="ECO:0000256" key="2">
    <source>
        <dbReference type="ARBA" id="ARBA00012438"/>
    </source>
</evidence>
<gene>
    <name evidence="11" type="ORF">HUK38_07705</name>
</gene>
<keyword evidence="5" id="KW-0547">Nucleotide-binding</keyword>
<dbReference type="InterPro" id="IPR036890">
    <property type="entry name" value="HATPase_C_sf"/>
</dbReference>
<dbReference type="InterPro" id="IPR004358">
    <property type="entry name" value="Sig_transdc_His_kin-like_C"/>
</dbReference>
<dbReference type="GO" id="GO:0005524">
    <property type="term" value="F:ATP binding"/>
    <property type="evidence" value="ECO:0007669"/>
    <property type="project" value="UniProtKB-KW"/>
</dbReference>
<feature type="transmembrane region" description="Helical" evidence="9">
    <location>
        <begin position="20"/>
        <end position="39"/>
    </location>
</feature>
<dbReference type="InterPro" id="IPR003661">
    <property type="entry name" value="HisK_dim/P_dom"/>
</dbReference>
<keyword evidence="12" id="KW-1185">Reference proteome</keyword>
<feature type="domain" description="Histidine kinase" evidence="10">
    <location>
        <begin position="329"/>
        <end position="536"/>
    </location>
</feature>
<comment type="catalytic activity">
    <reaction evidence="1">
        <text>ATP + protein L-histidine = ADP + protein N-phospho-L-histidine.</text>
        <dbReference type="EC" id="2.7.13.3"/>
    </reaction>
</comment>
<keyword evidence="9" id="KW-0472">Membrane</keyword>
<dbReference type="PRINTS" id="PR00344">
    <property type="entry name" value="BCTRLSENSOR"/>
</dbReference>
<feature type="transmembrane region" description="Helical" evidence="9">
    <location>
        <begin position="278"/>
        <end position="297"/>
    </location>
</feature>
<keyword evidence="9" id="KW-0812">Transmembrane</keyword>
<sequence length="537" mass="57955">MDLESPDNAVTTRRLPSIWLGHVLVFGVLFALVIGWLFVQTRQAERIFLADAQARAQLLTEAVLLHTRSAVLAEQVTADILTRFLDNSARFVSYLDGIAPFRSDELTAFADEAGLSLIRLIRADGMVTGAPATPPPLPRDCHQLNQLVRLPHVHLIAFGIAATSASGCVWVGLDSRHTEELEAAISLPRAVSAVATLPGVVAIRLDGSPQSNALPPLSAAAAVPIATAATPPAQLTLQQLPNGRRVAHAVATIAGARLVLDLTAEPLDAMRARLWQQFFTFLVALSVAGSVGTWLLYRHQRAHAQQRLNYERRLSRQREEASLGRAAAVIAHEIRNPLNAMAMGLQRLQLEADNLAPDQRRLLEIVLDAVGRTNGIVTGLLAYARPLQPRRDVLALDALVTEQLSLYQQYLTDHAIQLHTDIAAPVTVRGDPALLRQVVDNLLRNAVEAPGVTLLTVRVAQCGRDHAELALTNDGFTLPATELPRLLEPWFTTKTTGTGLGLAISQRIIAAHGGQLTLTTPAAGQLRVVVRVPVGRG</sequence>
<dbReference type="InterPro" id="IPR036097">
    <property type="entry name" value="HisK_dim/P_sf"/>
</dbReference>
<dbReference type="EC" id="2.7.13.3" evidence="2"/>
<reference evidence="11 12" key="1">
    <citation type="journal article" date="2020" name="Arch. Microbiol.">
        <title>The genome sequence of the giant phototrophic gammaproteobacterium Thiospirillum jenense gives insight into its physiological properties and phylogenetic relationships.</title>
        <authorList>
            <person name="Imhoff J.F."/>
            <person name="Meyer T.E."/>
            <person name="Kyndt J.A."/>
        </authorList>
    </citation>
    <scope>NUCLEOTIDE SEQUENCE [LARGE SCALE GENOMIC DNA]</scope>
    <source>
        <strain evidence="11 12">DSM 216</strain>
    </source>
</reference>
<dbReference type="RefSeq" id="WP_182583734.1">
    <property type="nucleotide sequence ID" value="NZ_JABVCQ010000013.1"/>
</dbReference>
<dbReference type="CDD" id="cd00082">
    <property type="entry name" value="HisKA"/>
    <property type="match status" value="1"/>
</dbReference>
<dbReference type="Pfam" id="PF02518">
    <property type="entry name" value="HATPase_c"/>
    <property type="match status" value="1"/>
</dbReference>
<accession>A0A839HC43</accession>
<dbReference type="SUPFAM" id="SSF55874">
    <property type="entry name" value="ATPase domain of HSP90 chaperone/DNA topoisomerase II/histidine kinase"/>
    <property type="match status" value="1"/>
</dbReference>
<evidence type="ECO:0000313" key="12">
    <source>
        <dbReference type="Proteomes" id="UP000548632"/>
    </source>
</evidence>
<dbReference type="CDD" id="cd00075">
    <property type="entry name" value="HATPase"/>
    <property type="match status" value="1"/>
</dbReference>
<keyword evidence="4" id="KW-0808">Transferase</keyword>
<evidence type="ECO:0000256" key="4">
    <source>
        <dbReference type="ARBA" id="ARBA00022679"/>
    </source>
</evidence>
<dbReference type="PANTHER" id="PTHR43065:SF10">
    <property type="entry name" value="PEROXIDE STRESS-ACTIVATED HISTIDINE KINASE MAK3"/>
    <property type="match status" value="1"/>
</dbReference>
<keyword evidence="6 11" id="KW-0418">Kinase</keyword>
<protein>
    <recommendedName>
        <fullName evidence="2">histidine kinase</fullName>
        <ecNumber evidence="2">2.7.13.3</ecNumber>
    </recommendedName>
</protein>
<dbReference type="AlphaFoldDB" id="A0A839HC43"/>
<evidence type="ECO:0000256" key="9">
    <source>
        <dbReference type="SAM" id="Phobius"/>
    </source>
</evidence>
<dbReference type="InterPro" id="IPR005467">
    <property type="entry name" value="His_kinase_dom"/>
</dbReference>
<dbReference type="InterPro" id="IPR003594">
    <property type="entry name" value="HATPase_dom"/>
</dbReference>
<dbReference type="Gene3D" id="1.10.287.130">
    <property type="match status" value="1"/>
</dbReference>
<dbReference type="Proteomes" id="UP000548632">
    <property type="component" value="Unassembled WGS sequence"/>
</dbReference>
<name>A0A839HC43_9GAMM</name>
<dbReference type="SMART" id="SM00387">
    <property type="entry name" value="HATPase_c"/>
    <property type="match status" value="1"/>
</dbReference>
<evidence type="ECO:0000256" key="8">
    <source>
        <dbReference type="ARBA" id="ARBA00023012"/>
    </source>
</evidence>
<keyword evidence="9" id="KW-1133">Transmembrane helix</keyword>
<evidence type="ECO:0000256" key="5">
    <source>
        <dbReference type="ARBA" id="ARBA00022741"/>
    </source>
</evidence>
<evidence type="ECO:0000256" key="7">
    <source>
        <dbReference type="ARBA" id="ARBA00022840"/>
    </source>
</evidence>
<dbReference type="PROSITE" id="PS50109">
    <property type="entry name" value="HIS_KIN"/>
    <property type="match status" value="1"/>
</dbReference>
<keyword evidence="8" id="KW-0902">Two-component regulatory system</keyword>
<dbReference type="Gene3D" id="3.30.565.10">
    <property type="entry name" value="Histidine kinase-like ATPase, C-terminal domain"/>
    <property type="match status" value="1"/>
</dbReference>
<evidence type="ECO:0000256" key="6">
    <source>
        <dbReference type="ARBA" id="ARBA00022777"/>
    </source>
</evidence>
<dbReference type="EMBL" id="JABVCQ010000013">
    <property type="protein sequence ID" value="MBB1126114.1"/>
    <property type="molecule type" value="Genomic_DNA"/>
</dbReference>
<dbReference type="PANTHER" id="PTHR43065">
    <property type="entry name" value="SENSOR HISTIDINE KINASE"/>
    <property type="match status" value="1"/>
</dbReference>
<dbReference type="Pfam" id="PF00512">
    <property type="entry name" value="HisKA"/>
    <property type="match status" value="1"/>
</dbReference>
<keyword evidence="7" id="KW-0067">ATP-binding</keyword>
<evidence type="ECO:0000256" key="1">
    <source>
        <dbReference type="ARBA" id="ARBA00000085"/>
    </source>
</evidence>
<evidence type="ECO:0000259" key="10">
    <source>
        <dbReference type="PROSITE" id="PS50109"/>
    </source>
</evidence>
<comment type="caution">
    <text evidence="11">The sequence shown here is derived from an EMBL/GenBank/DDBJ whole genome shotgun (WGS) entry which is preliminary data.</text>
</comment>
<keyword evidence="3" id="KW-0597">Phosphoprotein</keyword>
<evidence type="ECO:0000313" key="11">
    <source>
        <dbReference type="EMBL" id="MBB1126114.1"/>
    </source>
</evidence>
<evidence type="ECO:0000256" key="3">
    <source>
        <dbReference type="ARBA" id="ARBA00022553"/>
    </source>
</evidence>
<proteinExistence type="predicted"/>